<evidence type="ECO:0000313" key="2">
    <source>
        <dbReference type="EMBL" id="RRR74853.1"/>
    </source>
</evidence>
<proteinExistence type="predicted"/>
<sequence>MKCPHCATELRYRDRSGKRCNSCQHRFALEPRTNRLKLHDLRLRDLAQKLSSGGQYYYSVDQLRYAAGRKLLQPASALAKAGGCVFQFFVFGFILTIGSFVFGDLLFATLWANALLLLPLLMLFLGAIMIVWVLTADRRRYPPFPITAEQFSREVLKPYHETYDEPLPGFLGGQKRPQLRPDLPAPSDLRGALVCPDAAIRACLLANDLPGRFGLALLPAAGPFDVAAQTHLEALRQHPQQLPLLLLHDASPAGCLLATHVVNHLGLGAAGERRVIDLGLRPRTVIKHKLMTLKAKPDATLLQQLQQAGKLAPEELAWLAAGNYTPIAALAPARLMAIIERVRLRPLAAPEPEPEPEPEQLARAIGFMSWPQG</sequence>
<dbReference type="InterPro" id="IPR036078">
    <property type="entry name" value="Spo11/TopoVI_A_sf"/>
</dbReference>
<dbReference type="Proteomes" id="UP000280307">
    <property type="component" value="Unassembled WGS sequence"/>
</dbReference>
<dbReference type="GO" id="GO:0005694">
    <property type="term" value="C:chromosome"/>
    <property type="evidence" value="ECO:0007669"/>
    <property type="project" value="InterPro"/>
</dbReference>
<feature type="transmembrane region" description="Helical" evidence="1">
    <location>
        <begin position="77"/>
        <end position="102"/>
    </location>
</feature>
<name>A0A426U4L2_9CHLR</name>
<reference evidence="2 3" key="1">
    <citation type="submission" date="2018-12" db="EMBL/GenBank/DDBJ databases">
        <title>Genome Sequence of Candidatus Viridilinea halotolerans isolated from saline sulfide-rich spring.</title>
        <authorList>
            <person name="Grouzdev D.S."/>
            <person name="Burganskaya E.I."/>
            <person name="Krutkina M.S."/>
            <person name="Sukhacheva M.V."/>
            <person name="Gorlenko V.M."/>
        </authorList>
    </citation>
    <scope>NUCLEOTIDE SEQUENCE [LARGE SCALE GENOMIC DNA]</scope>
    <source>
        <strain evidence="2">Chok-6</strain>
    </source>
</reference>
<organism evidence="2 3">
    <name type="scientific">Candidatus Viridilinea halotolerans</name>
    <dbReference type="NCBI Taxonomy" id="2491704"/>
    <lineage>
        <taxon>Bacteria</taxon>
        <taxon>Bacillati</taxon>
        <taxon>Chloroflexota</taxon>
        <taxon>Chloroflexia</taxon>
        <taxon>Chloroflexales</taxon>
        <taxon>Chloroflexineae</taxon>
        <taxon>Oscillochloridaceae</taxon>
        <taxon>Candidatus Viridilinea</taxon>
    </lineage>
</organism>
<evidence type="ECO:0000313" key="3">
    <source>
        <dbReference type="Proteomes" id="UP000280307"/>
    </source>
</evidence>
<protein>
    <submittedName>
        <fullName evidence="2">Uncharacterized protein</fullName>
    </submittedName>
</protein>
<dbReference type="GO" id="GO:0003677">
    <property type="term" value="F:DNA binding"/>
    <property type="evidence" value="ECO:0007669"/>
    <property type="project" value="InterPro"/>
</dbReference>
<gene>
    <name evidence="2" type="ORF">EI684_06080</name>
</gene>
<comment type="caution">
    <text evidence="2">The sequence shown here is derived from an EMBL/GenBank/DDBJ whole genome shotgun (WGS) entry which is preliminary data.</text>
</comment>
<dbReference type="EMBL" id="RSAS01000234">
    <property type="protein sequence ID" value="RRR74853.1"/>
    <property type="molecule type" value="Genomic_DNA"/>
</dbReference>
<feature type="transmembrane region" description="Helical" evidence="1">
    <location>
        <begin position="114"/>
        <end position="134"/>
    </location>
</feature>
<dbReference type="SUPFAM" id="SSF56726">
    <property type="entry name" value="DNA topoisomerase IV, alpha subunit"/>
    <property type="match status" value="1"/>
</dbReference>
<keyword evidence="1" id="KW-0812">Transmembrane</keyword>
<dbReference type="AlphaFoldDB" id="A0A426U4L2"/>
<accession>A0A426U4L2</accession>
<keyword evidence="1" id="KW-1133">Transmembrane helix</keyword>
<evidence type="ECO:0000256" key="1">
    <source>
        <dbReference type="SAM" id="Phobius"/>
    </source>
</evidence>
<keyword evidence="1" id="KW-0472">Membrane</keyword>